<reference evidence="2 3" key="1">
    <citation type="submission" date="2016-10" db="EMBL/GenBank/DDBJ databases">
        <title>Silvanigrella aquatica sp. nov., isolated from a freshwater lake located in the Black Forest, Germany, description of Silvanigrellaceae fam. nov., Silvanigrellales ord. nov., reclassification of the order Bdellovibrionales in the class Oligoflexia, reclassification of the families Bacteriovoracaceae and Halobacteriovoraceae in the new order Bacteriovoracales ord. nov., and reclassification of the family Pseudobacteriovoracaceae in the order Oligoflexiales.</title>
        <authorList>
            <person name="Hahn M.W."/>
            <person name="Schmidt J."/>
            <person name="Koll U."/>
            <person name="Rohde M."/>
            <person name="Verbag S."/>
            <person name="Pitt A."/>
            <person name="Nakai R."/>
            <person name="Naganuma T."/>
            <person name="Lang E."/>
        </authorList>
    </citation>
    <scope>NUCLEOTIDE SEQUENCE [LARGE SCALE GENOMIC DNA]</scope>
    <source>
        <strain evidence="2 3">MWH-Nonnen-W8red</strain>
    </source>
</reference>
<sequence length="162" mass="19187">MSEVHSNFEKQNEHTVNENNNVHNNKLKKKKLIRKSDHFSKIQLPLEMALRDVTLSSNATKRWIKLCLSYAEFVAPSESLREPARLMRLLSEHTSGLRRGEILSLFYDQYKNSSVQRQESFRICLEKIVQRARTTFSKYDLTIYYCKDIKKYIIAPIFKKEL</sequence>
<evidence type="ECO:0000313" key="3">
    <source>
        <dbReference type="Proteomes" id="UP000184731"/>
    </source>
</evidence>
<organism evidence="2 3">
    <name type="scientific">Silvanigrella aquatica</name>
    <dbReference type="NCBI Taxonomy" id="1915309"/>
    <lineage>
        <taxon>Bacteria</taxon>
        <taxon>Pseudomonadati</taxon>
        <taxon>Bdellovibrionota</taxon>
        <taxon>Oligoflexia</taxon>
        <taxon>Silvanigrellales</taxon>
        <taxon>Silvanigrellaceae</taxon>
        <taxon>Silvanigrella</taxon>
    </lineage>
</organism>
<evidence type="ECO:0000313" key="2">
    <source>
        <dbReference type="EMBL" id="APJ04860.1"/>
    </source>
</evidence>
<gene>
    <name evidence="2" type="ORF">AXG55_13525</name>
</gene>
<dbReference type="EMBL" id="CP017834">
    <property type="protein sequence ID" value="APJ04860.1"/>
    <property type="molecule type" value="Genomic_DNA"/>
</dbReference>
<dbReference type="Proteomes" id="UP000184731">
    <property type="component" value="Chromosome"/>
</dbReference>
<name>A0A1L4D3V1_9BACT</name>
<evidence type="ECO:0000256" key="1">
    <source>
        <dbReference type="SAM" id="MobiDB-lite"/>
    </source>
</evidence>
<feature type="region of interest" description="Disordered" evidence="1">
    <location>
        <begin position="1"/>
        <end position="29"/>
    </location>
</feature>
<dbReference type="RefSeq" id="WP_148698619.1">
    <property type="nucleotide sequence ID" value="NZ_CP017834.1"/>
</dbReference>
<keyword evidence="3" id="KW-1185">Reference proteome</keyword>
<dbReference type="OrthoDB" id="5296386at2"/>
<proteinExistence type="predicted"/>
<accession>A0A1L4D3V1</accession>
<protein>
    <submittedName>
        <fullName evidence="2">Uncharacterized protein</fullName>
    </submittedName>
</protein>
<feature type="compositionally biased region" description="Basic and acidic residues" evidence="1">
    <location>
        <begin position="1"/>
        <end position="16"/>
    </location>
</feature>
<dbReference type="AlphaFoldDB" id="A0A1L4D3V1"/>
<dbReference type="KEGG" id="saqi:AXG55_13525"/>